<dbReference type="AlphaFoldDB" id="Q3SHZ8"/>
<feature type="domain" description="Sulfotransferase" evidence="3">
    <location>
        <begin position="6"/>
        <end position="239"/>
    </location>
</feature>
<keyword evidence="5" id="KW-1185">Reference proteome</keyword>
<dbReference type="PANTHER" id="PTHR10605:SF56">
    <property type="entry name" value="BIFUNCTIONAL HEPARAN SULFATE N-DEACETYLASE_N-SULFOTRANSFERASE"/>
    <property type="match status" value="1"/>
</dbReference>
<accession>Q3SHZ8</accession>
<dbReference type="InterPro" id="IPR027417">
    <property type="entry name" value="P-loop_NTPase"/>
</dbReference>
<dbReference type="SUPFAM" id="SSF52540">
    <property type="entry name" value="P-loop containing nucleoside triphosphate hydrolases"/>
    <property type="match status" value="1"/>
</dbReference>
<sequence>MAFRKPNLIIAGVVKGGTTSVFSYLSVHPDICVSSVKETCFFHGLRYGYDLQPFSDYLNYFRQCENQKYILEATPGYFEGGARLARGLKDALGEDIKVLLFLRDPVDRLISFFKFKKSMLEIPFDLPLGEYIGRCAEMGWEEKKSQPNDMWWGIEGGKYDLYLQEWFDVFGSKVKVLFFDQIKRDVRSLMIELCEWLEISPDIYQDFVFEVENKTIGYKNRRLQEGALFVNRELERFWRAHPKLKSKLRDIYFRVNGRDHVNSVSHDLIEQLSDLYRPHNARTREILESRNYANLPAWLEQS</sequence>
<dbReference type="RefSeq" id="WP_011312294.1">
    <property type="nucleotide sequence ID" value="NC_007404.1"/>
</dbReference>
<gene>
    <name evidence="4" type="ordered locus">Tbd_1782</name>
</gene>
<evidence type="ECO:0000313" key="4">
    <source>
        <dbReference type="EMBL" id="AAZ97735.1"/>
    </source>
</evidence>
<dbReference type="HOGENOM" id="CLU_017703_1_1_4"/>
<evidence type="ECO:0000259" key="3">
    <source>
        <dbReference type="Pfam" id="PF00685"/>
    </source>
</evidence>
<dbReference type="OrthoDB" id="9075305at2"/>
<dbReference type="Proteomes" id="UP000008291">
    <property type="component" value="Chromosome"/>
</dbReference>
<organism evidence="4 5">
    <name type="scientific">Thiobacillus denitrificans (strain ATCC 25259 / T1)</name>
    <dbReference type="NCBI Taxonomy" id="292415"/>
    <lineage>
        <taxon>Bacteria</taxon>
        <taxon>Pseudomonadati</taxon>
        <taxon>Pseudomonadota</taxon>
        <taxon>Betaproteobacteria</taxon>
        <taxon>Nitrosomonadales</taxon>
        <taxon>Thiobacillaceae</taxon>
        <taxon>Thiobacillus</taxon>
    </lineage>
</organism>
<evidence type="ECO:0000313" key="5">
    <source>
        <dbReference type="Proteomes" id="UP000008291"/>
    </source>
</evidence>
<protein>
    <recommendedName>
        <fullName evidence="3">Sulfotransferase domain-containing protein</fullName>
    </recommendedName>
</protein>
<dbReference type="InterPro" id="IPR000863">
    <property type="entry name" value="Sulfotransferase_dom"/>
</dbReference>
<dbReference type="EMBL" id="CP000116">
    <property type="protein sequence ID" value="AAZ97735.1"/>
    <property type="molecule type" value="Genomic_DNA"/>
</dbReference>
<evidence type="ECO:0000256" key="2">
    <source>
        <dbReference type="ARBA" id="ARBA00023180"/>
    </source>
</evidence>
<dbReference type="eggNOG" id="COG0457">
    <property type="taxonomic scope" value="Bacteria"/>
</dbReference>
<dbReference type="Pfam" id="PF00685">
    <property type="entry name" value="Sulfotransfer_1"/>
    <property type="match status" value="1"/>
</dbReference>
<dbReference type="KEGG" id="tbd:Tbd_1782"/>
<reference evidence="4 5" key="1">
    <citation type="journal article" date="2006" name="J. Bacteriol.">
        <title>The genome sequence of the obligately chemolithoautotrophic, facultatively anaerobic bacterium Thiobacillus denitrificans.</title>
        <authorList>
            <person name="Beller H.R."/>
            <person name="Chain P.S."/>
            <person name="Letain T.E."/>
            <person name="Chakicherla A."/>
            <person name="Larimer F.W."/>
            <person name="Richardson P.M."/>
            <person name="Coleman M.A."/>
            <person name="Wood A.P."/>
            <person name="Kelly D.P."/>
        </authorList>
    </citation>
    <scope>NUCLEOTIDE SEQUENCE [LARGE SCALE GENOMIC DNA]</scope>
    <source>
        <strain evidence="4 5">ATCC 25259</strain>
    </source>
</reference>
<dbReference type="GO" id="GO:0008146">
    <property type="term" value="F:sulfotransferase activity"/>
    <property type="evidence" value="ECO:0007669"/>
    <property type="project" value="InterPro"/>
</dbReference>
<keyword evidence="1" id="KW-0808">Transferase</keyword>
<dbReference type="InterPro" id="IPR037359">
    <property type="entry name" value="NST/OST"/>
</dbReference>
<evidence type="ECO:0000256" key="1">
    <source>
        <dbReference type="ARBA" id="ARBA00022679"/>
    </source>
</evidence>
<proteinExistence type="predicted"/>
<dbReference type="PANTHER" id="PTHR10605">
    <property type="entry name" value="HEPARAN SULFATE SULFOTRANSFERASE"/>
    <property type="match status" value="1"/>
</dbReference>
<name>Q3SHZ8_THIDA</name>
<dbReference type="Gene3D" id="3.40.50.300">
    <property type="entry name" value="P-loop containing nucleotide triphosphate hydrolases"/>
    <property type="match status" value="1"/>
</dbReference>
<keyword evidence="2" id="KW-0325">Glycoprotein</keyword>
<dbReference type="STRING" id="292415.Tbd_1782"/>